<name>A0A381XG75_9ZZZZ</name>
<dbReference type="Gene3D" id="3.30.1150.10">
    <property type="match status" value="1"/>
</dbReference>
<sequence>VYRNIIISSGFHFIIIMIATLSLPFLLKTPIELPPIISVELIQITDKTSIPFAPKAKKIIEKIKKEEAERVVSEQAPPKKIKKEKPDAVPLPNEKIEKVKKIEEKKQNPEKIETEIKQVSEFEKKELFDPNNIAALIDKSKENFAETNKTTNKVTQSQDRNAEPSGLSLNEEDALKAQIFGCWSIPLGLPYNENLLVRIKLQLKPDGTVVKSEILDHARMNKPGQGFYKVLAESALRAIRLCQPLRVPTTGYERWKDLQLNFDAREMLEG</sequence>
<keyword evidence="1" id="KW-0472">Membrane</keyword>
<evidence type="ECO:0000256" key="1">
    <source>
        <dbReference type="SAM" id="Phobius"/>
    </source>
</evidence>
<reference evidence="2" key="1">
    <citation type="submission" date="2018-05" db="EMBL/GenBank/DDBJ databases">
        <authorList>
            <person name="Lanie J.A."/>
            <person name="Ng W.-L."/>
            <person name="Kazmierczak K.M."/>
            <person name="Andrzejewski T.M."/>
            <person name="Davidsen T.M."/>
            <person name="Wayne K.J."/>
            <person name="Tettelin H."/>
            <person name="Glass J.I."/>
            <person name="Rusch D."/>
            <person name="Podicherti R."/>
            <person name="Tsui H.-C.T."/>
            <person name="Winkler M.E."/>
        </authorList>
    </citation>
    <scope>NUCLEOTIDE SEQUENCE</scope>
</reference>
<gene>
    <name evidence="2" type="ORF">METZ01_LOCUS116396</name>
</gene>
<dbReference type="SUPFAM" id="SSF74653">
    <property type="entry name" value="TolA/TonB C-terminal domain"/>
    <property type="match status" value="1"/>
</dbReference>
<keyword evidence="1" id="KW-1133">Transmembrane helix</keyword>
<feature type="non-terminal residue" evidence="2">
    <location>
        <position position="1"/>
    </location>
</feature>
<keyword evidence="1" id="KW-0812">Transmembrane</keyword>
<dbReference type="AlphaFoldDB" id="A0A381XG75"/>
<evidence type="ECO:0008006" key="3">
    <source>
        <dbReference type="Google" id="ProtNLM"/>
    </source>
</evidence>
<accession>A0A381XG75</accession>
<organism evidence="2">
    <name type="scientific">marine metagenome</name>
    <dbReference type="NCBI Taxonomy" id="408172"/>
    <lineage>
        <taxon>unclassified sequences</taxon>
        <taxon>metagenomes</taxon>
        <taxon>ecological metagenomes</taxon>
    </lineage>
</organism>
<dbReference type="EMBL" id="UINC01015008">
    <property type="protein sequence ID" value="SVA63542.1"/>
    <property type="molecule type" value="Genomic_DNA"/>
</dbReference>
<proteinExistence type="predicted"/>
<feature type="transmembrane region" description="Helical" evidence="1">
    <location>
        <begin position="6"/>
        <end position="27"/>
    </location>
</feature>
<protein>
    <recommendedName>
        <fullName evidence="3">Cell envelope biogenesis protein TolA</fullName>
    </recommendedName>
</protein>
<evidence type="ECO:0000313" key="2">
    <source>
        <dbReference type="EMBL" id="SVA63542.1"/>
    </source>
</evidence>